<dbReference type="SUPFAM" id="SSF51905">
    <property type="entry name" value="FAD/NAD(P)-binding domain"/>
    <property type="match status" value="2"/>
</dbReference>
<protein>
    <submittedName>
        <fullName evidence="4">NAD(P)/FAD-dependent oxidoreductase</fullName>
    </submittedName>
</protein>
<evidence type="ECO:0000313" key="5">
    <source>
        <dbReference type="Proteomes" id="UP001629156"/>
    </source>
</evidence>
<dbReference type="Proteomes" id="UP001629156">
    <property type="component" value="Unassembled WGS sequence"/>
</dbReference>
<organism evidence="4 5">
    <name type="scientific">Flavobacterium rhizosphaerae</name>
    <dbReference type="NCBI Taxonomy" id="3163298"/>
    <lineage>
        <taxon>Bacteria</taxon>
        <taxon>Pseudomonadati</taxon>
        <taxon>Bacteroidota</taxon>
        <taxon>Flavobacteriia</taxon>
        <taxon>Flavobacteriales</taxon>
        <taxon>Flavobacteriaceae</taxon>
        <taxon>Flavobacterium</taxon>
    </lineage>
</organism>
<comment type="caution">
    <text evidence="4">The sequence shown here is derived from an EMBL/GenBank/DDBJ whole genome shotgun (WGS) entry which is preliminary data.</text>
</comment>
<dbReference type="Pfam" id="PF07992">
    <property type="entry name" value="Pyr_redox_2"/>
    <property type="match status" value="1"/>
</dbReference>
<evidence type="ECO:0000256" key="1">
    <source>
        <dbReference type="ARBA" id="ARBA00022630"/>
    </source>
</evidence>
<keyword evidence="1" id="KW-0285">Flavoprotein</keyword>
<dbReference type="EMBL" id="JBELPZ010000001">
    <property type="protein sequence ID" value="MFL9842972.1"/>
    <property type="molecule type" value="Genomic_DNA"/>
</dbReference>
<sequence>MEEKDLYDVIIIGGSYAGLSAALALGRSLRYVLVIDSGNPCNKLAPHSHNFITNDGVTPTELHNHAKEQVLAYPSVTFIEGLATAVEPKNNTFIVATESGDNYISRKILFATGITDTLPITPGFSDCWGKSILHCPYCHGYEAKGKKTAVIGNGDTGYEMAKTIRQWTANLTLFTNGTSTLTPEETLKLNTFNITVVENTISAIEEENGYVKKVLFEDATPEFPEVIYTQLPFIQQCSIPEDLGVEFTDKGFIYVSKYMETSLPGVYAAGDCLSLFRSVAHAVSSGNKAGAIINKKLIEEQFA</sequence>
<evidence type="ECO:0000313" key="4">
    <source>
        <dbReference type="EMBL" id="MFL9842972.1"/>
    </source>
</evidence>
<accession>A0ABW8YTR5</accession>
<dbReference type="InterPro" id="IPR050097">
    <property type="entry name" value="Ferredoxin-NADP_redctase_2"/>
</dbReference>
<evidence type="ECO:0000259" key="3">
    <source>
        <dbReference type="Pfam" id="PF07992"/>
    </source>
</evidence>
<gene>
    <name evidence="4" type="ORF">ABS766_00940</name>
</gene>
<dbReference type="RefSeq" id="WP_408083203.1">
    <property type="nucleotide sequence ID" value="NZ_JBELPZ010000001.1"/>
</dbReference>
<dbReference type="PANTHER" id="PTHR48105">
    <property type="entry name" value="THIOREDOXIN REDUCTASE 1-RELATED-RELATED"/>
    <property type="match status" value="1"/>
</dbReference>
<name>A0ABW8YTR5_9FLAO</name>
<feature type="domain" description="FAD/NAD(P)-binding" evidence="3">
    <location>
        <begin position="7"/>
        <end position="286"/>
    </location>
</feature>
<dbReference type="InterPro" id="IPR023753">
    <property type="entry name" value="FAD/NAD-binding_dom"/>
</dbReference>
<dbReference type="Gene3D" id="3.50.50.60">
    <property type="entry name" value="FAD/NAD(P)-binding domain"/>
    <property type="match status" value="3"/>
</dbReference>
<dbReference type="PRINTS" id="PR00368">
    <property type="entry name" value="FADPNR"/>
</dbReference>
<dbReference type="PRINTS" id="PR00469">
    <property type="entry name" value="PNDRDTASEII"/>
</dbReference>
<keyword evidence="5" id="KW-1185">Reference proteome</keyword>
<keyword evidence="2" id="KW-0560">Oxidoreductase</keyword>
<dbReference type="InterPro" id="IPR036188">
    <property type="entry name" value="FAD/NAD-bd_sf"/>
</dbReference>
<proteinExistence type="predicted"/>
<reference evidence="4 5" key="1">
    <citation type="submission" date="2024-06" db="EMBL/GenBank/DDBJ databases">
        <authorList>
            <person name="Kaempfer P."/>
            <person name="Viver T."/>
        </authorList>
    </citation>
    <scope>NUCLEOTIDE SEQUENCE [LARGE SCALE GENOMIC DNA]</scope>
    <source>
        <strain evidence="4 5">ST-119</strain>
    </source>
</reference>
<evidence type="ECO:0000256" key="2">
    <source>
        <dbReference type="ARBA" id="ARBA00023002"/>
    </source>
</evidence>